<sequence length="362" mass="42264">MFFCAATGPIFNACIKNYNFPEACKEAVLIGIPKPRKPRDLSTSYRPISLLGGLDKLFEKVLKSRLSDHLLGNGLIFNELFGHEQSTSAKRLITAGVPQGSTFSPLLPRTQFTSRVRKLALFDDDIALYLWSSNFRQITPHLHKTIDELTHWFQTWRIEINPENSAAIFFNYSRIKKKEVVPYNSPTFRICNSPISWHHKYKYLGITLDKHLHFKDHIKRVRKNVQLYLSRLSGKRKMTLRKKCTPYKVRVRSMMTYAAPVFAQANPNILYQLQILHNNFCRRASGAPWYVRNDILHGDLELPYDLQIHARHVEKHNCKSLEPHYYSQPYLTRHPSPPHHFIRRSRNVISDPSDELTTEVER</sequence>
<dbReference type="OrthoDB" id="6614157at2759"/>
<feature type="region of interest" description="Disordered" evidence="1">
    <location>
        <begin position="341"/>
        <end position="362"/>
    </location>
</feature>
<gene>
    <name evidence="2" type="ORF">EVAR_46784_1</name>
</gene>
<accession>A0A4C1XD61</accession>
<dbReference type="PANTHER" id="PTHR36688">
    <property type="entry name" value="ENDO/EXONUCLEASE/PHOSPHATASE DOMAIN-CONTAINING PROTEIN"/>
    <property type="match status" value="1"/>
</dbReference>
<dbReference type="EMBL" id="BGZK01000805">
    <property type="protein sequence ID" value="GBP61133.1"/>
    <property type="molecule type" value="Genomic_DNA"/>
</dbReference>
<keyword evidence="2" id="KW-0548">Nucleotidyltransferase</keyword>
<dbReference type="STRING" id="151549.A0A4C1XD61"/>
<dbReference type="Proteomes" id="UP000299102">
    <property type="component" value="Unassembled WGS sequence"/>
</dbReference>
<reference evidence="2 3" key="1">
    <citation type="journal article" date="2019" name="Commun. Biol.">
        <title>The bagworm genome reveals a unique fibroin gene that provides high tensile strength.</title>
        <authorList>
            <person name="Kono N."/>
            <person name="Nakamura H."/>
            <person name="Ohtoshi R."/>
            <person name="Tomita M."/>
            <person name="Numata K."/>
            <person name="Arakawa K."/>
        </authorList>
    </citation>
    <scope>NUCLEOTIDE SEQUENCE [LARGE SCALE GENOMIC DNA]</scope>
</reference>
<keyword evidence="2" id="KW-0808">Transferase</keyword>
<keyword evidence="3" id="KW-1185">Reference proteome</keyword>
<evidence type="ECO:0000256" key="1">
    <source>
        <dbReference type="SAM" id="MobiDB-lite"/>
    </source>
</evidence>
<organism evidence="2 3">
    <name type="scientific">Eumeta variegata</name>
    <name type="common">Bagworm moth</name>
    <name type="synonym">Eumeta japonica</name>
    <dbReference type="NCBI Taxonomy" id="151549"/>
    <lineage>
        <taxon>Eukaryota</taxon>
        <taxon>Metazoa</taxon>
        <taxon>Ecdysozoa</taxon>
        <taxon>Arthropoda</taxon>
        <taxon>Hexapoda</taxon>
        <taxon>Insecta</taxon>
        <taxon>Pterygota</taxon>
        <taxon>Neoptera</taxon>
        <taxon>Endopterygota</taxon>
        <taxon>Lepidoptera</taxon>
        <taxon>Glossata</taxon>
        <taxon>Ditrysia</taxon>
        <taxon>Tineoidea</taxon>
        <taxon>Psychidae</taxon>
        <taxon>Oiketicinae</taxon>
        <taxon>Eumeta</taxon>
    </lineage>
</organism>
<comment type="caution">
    <text evidence="2">The sequence shown here is derived from an EMBL/GenBank/DDBJ whole genome shotgun (WGS) entry which is preliminary data.</text>
</comment>
<proteinExistence type="predicted"/>
<dbReference type="PANTHER" id="PTHR36688:SF1">
    <property type="entry name" value="ENDONUCLEASE_EXONUCLEASE_PHOSPHATASE DOMAIN-CONTAINING PROTEIN"/>
    <property type="match status" value="1"/>
</dbReference>
<evidence type="ECO:0000313" key="2">
    <source>
        <dbReference type="EMBL" id="GBP61133.1"/>
    </source>
</evidence>
<dbReference type="GO" id="GO:0003964">
    <property type="term" value="F:RNA-directed DNA polymerase activity"/>
    <property type="evidence" value="ECO:0007669"/>
    <property type="project" value="UniProtKB-KW"/>
</dbReference>
<feature type="compositionally biased region" description="Acidic residues" evidence="1">
    <location>
        <begin position="352"/>
        <end position="362"/>
    </location>
</feature>
<protein>
    <submittedName>
        <fullName evidence="2">RNA-directed DNA polymerase from mobile element jockey</fullName>
    </submittedName>
</protein>
<name>A0A4C1XD61_EUMVA</name>
<keyword evidence="2" id="KW-0695">RNA-directed DNA polymerase</keyword>
<evidence type="ECO:0000313" key="3">
    <source>
        <dbReference type="Proteomes" id="UP000299102"/>
    </source>
</evidence>
<dbReference type="AlphaFoldDB" id="A0A4C1XD61"/>
<dbReference type="InterPro" id="IPR052560">
    <property type="entry name" value="RdDP_mobile_element"/>
</dbReference>